<evidence type="ECO:0000256" key="6">
    <source>
        <dbReference type="ARBA" id="ARBA00023176"/>
    </source>
</evidence>
<accession>J7S9H9</accession>
<gene>
    <name evidence="10" type="primary">KNAG0H00860</name>
    <name evidence="10" type="ordered locus">KNAG_0H00860</name>
</gene>
<dbReference type="GO" id="GO:0005935">
    <property type="term" value="C:cellular bud neck"/>
    <property type="evidence" value="ECO:0007669"/>
    <property type="project" value="EnsemblFungi"/>
</dbReference>
<evidence type="ECO:0000313" key="11">
    <source>
        <dbReference type="Proteomes" id="UP000006310"/>
    </source>
</evidence>
<dbReference type="SUPFAM" id="SSF49348">
    <property type="entry name" value="Clathrin adaptor appendage domain"/>
    <property type="match status" value="1"/>
</dbReference>
<evidence type="ECO:0000256" key="3">
    <source>
        <dbReference type="ARBA" id="ARBA00022583"/>
    </source>
</evidence>
<evidence type="ECO:0000256" key="4">
    <source>
        <dbReference type="ARBA" id="ARBA00022927"/>
    </source>
</evidence>
<dbReference type="EMBL" id="HE978321">
    <property type="protein sequence ID" value="CCK71501.1"/>
    <property type="molecule type" value="Genomic_DNA"/>
</dbReference>
<dbReference type="eggNOG" id="KOG1077">
    <property type="taxonomic scope" value="Eukaryota"/>
</dbReference>
<dbReference type="InterPro" id="IPR012295">
    <property type="entry name" value="TBP_dom_sf"/>
</dbReference>
<protein>
    <recommendedName>
        <fullName evidence="7">AP-2 complex subunit alpha</fullName>
    </recommendedName>
</protein>
<dbReference type="InterPro" id="IPR050840">
    <property type="entry name" value="Adaptor_Complx_Large_Subunit"/>
</dbReference>
<dbReference type="SMART" id="SM00809">
    <property type="entry name" value="Alpha_adaptinC2"/>
    <property type="match status" value="1"/>
</dbReference>
<evidence type="ECO:0000259" key="9">
    <source>
        <dbReference type="SMART" id="SM00809"/>
    </source>
</evidence>
<keyword evidence="2 7" id="KW-0813">Transport</keyword>
<dbReference type="InterPro" id="IPR017104">
    <property type="entry name" value="AP2_complex_asu"/>
</dbReference>
<name>J7S9H9_HUIN7</name>
<dbReference type="PANTHER" id="PTHR22780">
    <property type="entry name" value="ADAPTIN, ALPHA/GAMMA/EPSILON"/>
    <property type="match status" value="1"/>
</dbReference>
<dbReference type="OMA" id="PVLMHRY"/>
<keyword evidence="6 7" id="KW-0168">Coated pit</keyword>
<evidence type="ECO:0000256" key="7">
    <source>
        <dbReference type="PIRNR" id="PIRNR037091"/>
    </source>
</evidence>
<evidence type="ECO:0000256" key="5">
    <source>
        <dbReference type="ARBA" id="ARBA00023136"/>
    </source>
</evidence>
<dbReference type="STRING" id="1071383.J7S9H9"/>
<dbReference type="InterPro" id="IPR008152">
    <property type="entry name" value="Clathrin_a/b/g-adaptin_app_Ig"/>
</dbReference>
<dbReference type="OrthoDB" id="28053at2759"/>
<comment type="subcellular location">
    <subcellularLocation>
        <location evidence="1">Membrane</location>
        <location evidence="1">Coated pit</location>
        <topology evidence="1">Peripheral membrane protein</topology>
        <orientation evidence="1">Cytoplasmic side</orientation>
    </subcellularLocation>
</comment>
<sequence>MDTRKAFKAAVVSSNGTVIKGLQIFIADLRASPHSADHEKRIKSEIVKIKQQFEASNSTHGGDKLHQDRLGGYQRKKYVAKLAYIYLTSNTTKLADILFGLDQTLILLKSNVYSEKFIGYMLLELLMEHKSVAAEIGERLVPYVTKDVSSSNDNFTALALNFLGVVGGMCTKFAFNEDLVDEVFQIVRSPTSSQYLKKKSVLAFLVLLKANLSILTDNIKRKQIWIQRIVSLLDDTDNYRLTLASLPLVEYIARNIGPSYCVRLLPQLTDILYDCIVLGTSTGKSNHFPTEYKFANMPNPWLITKTVSLLNAIMVSPKEEYESQNSQLLQSANIDPENLGKLRMCVAKAVELGTRRINDPMEKIVQNTVLFSLINFAPKLDPSEVAITNSVDALCELLRSNEINIRYLTLDSLIKLCSSCGKIALDAVRYKNMNLIFHLLNSERDSSIARKVIDLLYILSDKDNVKTVVDQLLSYIVNAKYIPDPQIRSNISVKIAILTEKYATDSTWYVQISLKILSMNFSTSFNDDEVWHRLCQIVVNNPSLRKITCVQLVEYLQGKQLSEFIVKTAAFLLGEYVELIRDIITATDMFNLFSEKYFMVGNLTRAMILTTMMKLHNSAPEVGSKVIKFYQLELNSLDIELQTRSFEYLKVIQLSKISGNNNLIELLFQPMPPFNTKSNPLLNRLGSLPLDTTTNSSPLKEGTVAPPPYTSTASLPLVNVPKPPISRHSGSMMSFPSTTGNSNTLLRGLDSSYADQQLSPNWREGFSRMLQHKQGIFYNSSLMKIVYRIIHVEPHHLKIVLTCINNTEWEINGLSTSVISARTHDNPEYVVQNIEFPSNPTIQPHKRQGQQMEVIIRRSMDVQESPILNINFRCGGSVNNLSLKLGIGMTSTIFHGDSDAHPQQQVTLPQFITRWKALGNTLGKDSECVVESMPMRGLRAPDTDPDSTDILVGQISQILKRMGFDIVEQDTVKNPVFAAGIVHTKSEGNFGSLLKVQCRVDGKINVTCKTTVPGPLSSYIVECIKTTVAG</sequence>
<dbReference type="Gene3D" id="1.25.10.10">
    <property type="entry name" value="Leucine-rich Repeat Variant"/>
    <property type="match status" value="1"/>
</dbReference>
<feature type="binding site" evidence="8">
    <location>
        <begin position="77"/>
        <end position="81"/>
    </location>
    <ligand>
        <name>a 1,2-diacyl-sn-glycero-3-phospho-(1D-myo-inositol-3,4,5-trisphosphate)</name>
        <dbReference type="ChEBI" id="CHEBI:57836"/>
    </ligand>
</feature>
<dbReference type="PIRSF" id="PIRSF037091">
    <property type="entry name" value="AP2_complex_alpha"/>
    <property type="match status" value="1"/>
</dbReference>
<keyword evidence="11" id="KW-1185">Reference proteome</keyword>
<dbReference type="SUPFAM" id="SSF55711">
    <property type="entry name" value="Subdomain of clathrin and coatomer appendage domain"/>
    <property type="match status" value="1"/>
</dbReference>
<organism evidence="10 11">
    <name type="scientific">Huiozyma naganishii (strain ATCC MYA-139 / BCRC 22969 / CBS 8797 / KCTC 17520 / NBRC 10181 / NCYC 3082 / Yp74L-3)</name>
    <name type="common">Yeast</name>
    <name type="synonym">Kazachstania naganishii</name>
    <dbReference type="NCBI Taxonomy" id="1071383"/>
    <lineage>
        <taxon>Eukaryota</taxon>
        <taxon>Fungi</taxon>
        <taxon>Dikarya</taxon>
        <taxon>Ascomycota</taxon>
        <taxon>Saccharomycotina</taxon>
        <taxon>Saccharomycetes</taxon>
        <taxon>Saccharomycetales</taxon>
        <taxon>Saccharomycetaceae</taxon>
        <taxon>Huiozyma</taxon>
    </lineage>
</organism>
<evidence type="ECO:0000256" key="1">
    <source>
        <dbReference type="ARBA" id="ARBA00004277"/>
    </source>
</evidence>
<evidence type="ECO:0000313" key="10">
    <source>
        <dbReference type="EMBL" id="CCK71501.1"/>
    </source>
</evidence>
<dbReference type="Pfam" id="PF01602">
    <property type="entry name" value="Adaptin_N"/>
    <property type="match status" value="1"/>
</dbReference>
<dbReference type="Gene3D" id="3.30.310.10">
    <property type="entry name" value="TATA-Binding Protein"/>
    <property type="match status" value="1"/>
</dbReference>
<dbReference type="GeneID" id="34527233"/>
<dbReference type="HOGENOM" id="CLU_003824_1_0_1"/>
<keyword evidence="5 7" id="KW-0472">Membrane</keyword>
<reference evidence="11" key="2">
    <citation type="submission" date="2012-08" db="EMBL/GenBank/DDBJ databases">
        <title>Genome sequence of Kazachstania naganishii.</title>
        <authorList>
            <person name="Gordon J.L."/>
            <person name="Armisen D."/>
            <person name="Proux-Wera E."/>
            <person name="OhEigeartaigh S.S."/>
            <person name="Byrne K.P."/>
            <person name="Wolfe K.H."/>
        </authorList>
    </citation>
    <scope>NUCLEOTIDE SEQUENCE [LARGE SCALE GENOMIC DNA]</scope>
    <source>
        <strain evidence="11">ATCC MYA-139 / BCRC 22969 / CBS 8797 / CCRC 22969 / KCTC 17520 / NBRC 10181 / NCYC 3082</strain>
    </source>
</reference>
<dbReference type="GO" id="GO:0072583">
    <property type="term" value="P:clathrin-dependent endocytosis"/>
    <property type="evidence" value="ECO:0007669"/>
    <property type="project" value="InterPro"/>
</dbReference>
<dbReference type="InterPro" id="IPR013041">
    <property type="entry name" value="Clathrin_app_Ig-like_sf"/>
</dbReference>
<keyword evidence="4 7" id="KW-0653">Protein transport</keyword>
<dbReference type="KEGG" id="kng:KNAG_0H00860"/>
<dbReference type="InterPro" id="IPR011989">
    <property type="entry name" value="ARM-like"/>
</dbReference>
<dbReference type="GO" id="GO:0006886">
    <property type="term" value="P:intracellular protein transport"/>
    <property type="evidence" value="ECO:0007669"/>
    <property type="project" value="UniProtKB-UniRule"/>
</dbReference>
<dbReference type="Gene3D" id="2.60.40.1230">
    <property type="match status" value="1"/>
</dbReference>
<dbReference type="GO" id="GO:0030122">
    <property type="term" value="C:AP-2 adaptor complex"/>
    <property type="evidence" value="ECO:0007669"/>
    <property type="project" value="EnsemblFungi"/>
</dbReference>
<dbReference type="AlphaFoldDB" id="J7S9H9"/>
<dbReference type="InterPro" id="IPR002553">
    <property type="entry name" value="Clathrin/coatomer_adapt-like_N"/>
</dbReference>
<feature type="binding site" evidence="8">
    <location>
        <position position="73"/>
    </location>
    <ligand>
        <name>a 1,2-diacyl-sn-glycero-3-phospho-(1D-myo-inositol-3,4,5-trisphosphate)</name>
        <dbReference type="ChEBI" id="CHEBI:57836"/>
    </ligand>
</feature>
<dbReference type="InterPro" id="IPR016024">
    <property type="entry name" value="ARM-type_fold"/>
</dbReference>
<comment type="similarity">
    <text evidence="7">Belongs to the adaptor complexes large subunit family.</text>
</comment>
<dbReference type="Pfam" id="PF02883">
    <property type="entry name" value="Alpha_adaptinC2"/>
    <property type="match status" value="1"/>
</dbReference>
<reference evidence="10 11" key="1">
    <citation type="journal article" date="2011" name="Proc. Natl. Acad. Sci. U.S.A.">
        <title>Evolutionary erosion of yeast sex chromosomes by mating-type switching accidents.</title>
        <authorList>
            <person name="Gordon J.L."/>
            <person name="Armisen D."/>
            <person name="Proux-Wera E."/>
            <person name="Oheigeartaigh S.S."/>
            <person name="Byrne K.P."/>
            <person name="Wolfe K.H."/>
        </authorList>
    </citation>
    <scope>NUCLEOTIDE SEQUENCE [LARGE SCALE GENOMIC DNA]</scope>
    <source>
        <strain evidence="11">ATCC MYA-139 / BCRC 22969 / CBS 8797 / CCRC 22969 / KCTC 17520 / NBRC 10181 / NCYC 3082</strain>
    </source>
</reference>
<dbReference type="GO" id="GO:0035615">
    <property type="term" value="F:clathrin adaptor activity"/>
    <property type="evidence" value="ECO:0007669"/>
    <property type="project" value="InterPro"/>
</dbReference>
<evidence type="ECO:0000256" key="2">
    <source>
        <dbReference type="ARBA" id="ARBA00022448"/>
    </source>
</evidence>
<keyword evidence="3 7" id="KW-0254">Endocytosis</keyword>
<dbReference type="Proteomes" id="UP000006310">
    <property type="component" value="Chromosome 8"/>
</dbReference>
<dbReference type="RefSeq" id="XP_022465746.1">
    <property type="nucleotide sequence ID" value="XM_022609339.1"/>
</dbReference>
<proteinExistence type="inferred from homology"/>
<feature type="domain" description="Clathrin adaptor alpha/beta/gamma-adaptin appendage Ig-like subdomain" evidence="9">
    <location>
        <begin position="767"/>
        <end position="888"/>
    </location>
</feature>
<dbReference type="SUPFAM" id="SSF48371">
    <property type="entry name" value="ARM repeat"/>
    <property type="match status" value="1"/>
</dbReference>
<comment type="function">
    <text evidence="7">Adaptins are components of the adaptor complexes which link clathrin to receptors in coated vesicles. Clathrin-associated protein complexes are believed to interact with the cytoplasmic tails of membrane proteins, leading to their selection and concentration.</text>
</comment>
<dbReference type="InterPro" id="IPR009028">
    <property type="entry name" value="Coatomer/calthrin_app_sub_C"/>
</dbReference>
<evidence type="ECO:0000256" key="8">
    <source>
        <dbReference type="PIRSR" id="PIRSR037091-1"/>
    </source>
</evidence>